<dbReference type="EMBL" id="CP018477">
    <property type="protein sequence ID" value="ASV74209.1"/>
    <property type="molecule type" value="Genomic_DNA"/>
</dbReference>
<dbReference type="InterPro" id="IPR011487">
    <property type="entry name" value="DUF1598"/>
</dbReference>
<dbReference type="Proteomes" id="UP000215086">
    <property type="component" value="Chromosome"/>
</dbReference>
<protein>
    <recommendedName>
        <fullName evidence="3">DUF1598 domain-containing protein</fullName>
    </recommendedName>
</protein>
<organism evidence="1 2">
    <name type="scientific">Thermogutta terrifontis</name>
    <dbReference type="NCBI Taxonomy" id="1331910"/>
    <lineage>
        <taxon>Bacteria</taxon>
        <taxon>Pseudomonadati</taxon>
        <taxon>Planctomycetota</taxon>
        <taxon>Planctomycetia</taxon>
        <taxon>Pirellulales</taxon>
        <taxon>Thermoguttaceae</taxon>
        <taxon>Thermogutta</taxon>
    </lineage>
</organism>
<evidence type="ECO:0000313" key="1">
    <source>
        <dbReference type="EMBL" id="ASV74209.1"/>
    </source>
</evidence>
<gene>
    <name evidence="1" type="ORF">THTE_1607</name>
</gene>
<dbReference type="KEGG" id="ttf:THTE_1607"/>
<keyword evidence="2" id="KW-1185">Reference proteome</keyword>
<proteinExistence type="predicted"/>
<sequence>MYQSAFRAGLGLSVVLLLWWGGLVGRSFAQQDQNAGMAGVVVSPDGVLRTQVVSDPTGQIMRDRIAAARSTLPADIARFSKLRKVSLPRLERAIIRQQGVVTEDMKYLAGLLRIRYVFLYPESGDIVLAGPAEGWVEDPTGHVVGLTTGRPVIQLQDLVTALRAYPPDGEGPAVIGCSIDPTQEGLARMQEFLRSMGSFFPPGREQEVAAKMLAGVKQSLGMHQITITGVPPDTHFAHVLVEADYRMKLIGIGLERPPVRMVSFVDRALSSSVSPNQLFRWYFVPDYQCLRVSDDGSALELVGEGVKLVGEDELVTASGERKTASAASLASKAFTTSFTKNYPQLAARVPVYAELRNLIDMAVVAAYMQKQDYYGRAQWKMEFFRDEKKFPVRVYPAPKMAESAVTAVIRPGRVSTPVGGGVQIEPEEALQSENLLPDEKGEVQKTKQSIRIDVPEDAWWWD</sequence>
<dbReference type="Pfam" id="PF07643">
    <property type="entry name" value="DUF1598"/>
    <property type="match status" value="1"/>
</dbReference>
<reference evidence="1 2" key="1">
    <citation type="journal article" name="Front. Microbiol.">
        <title>Sugar Metabolism of the First Thermophilic Planctomycete Thermogutta terrifontis: Comparative Genomic and Transcriptomic Approaches.</title>
        <authorList>
            <person name="Elcheninov A.G."/>
            <person name="Menzel P."/>
            <person name="Gudbergsdottir S.R."/>
            <person name="Slesarev A.I."/>
            <person name="Kadnikov V.V."/>
            <person name="Krogh A."/>
            <person name="Bonch-Osmolovskaya E.A."/>
            <person name="Peng X."/>
            <person name="Kublanov I.V."/>
        </authorList>
    </citation>
    <scope>NUCLEOTIDE SEQUENCE [LARGE SCALE GENOMIC DNA]</scope>
    <source>
        <strain evidence="1 2">R1</strain>
    </source>
</reference>
<dbReference type="OrthoDB" id="233246at2"/>
<accession>A0A286RE17</accession>
<evidence type="ECO:0000313" key="2">
    <source>
        <dbReference type="Proteomes" id="UP000215086"/>
    </source>
</evidence>
<dbReference type="RefSeq" id="WP_157731827.1">
    <property type="nucleotide sequence ID" value="NZ_CP018477.1"/>
</dbReference>
<evidence type="ECO:0008006" key="3">
    <source>
        <dbReference type="Google" id="ProtNLM"/>
    </source>
</evidence>
<dbReference type="AlphaFoldDB" id="A0A286RE17"/>
<name>A0A286RE17_9BACT</name>